<dbReference type="PANTHER" id="PTHR11579:SF0">
    <property type="entry name" value="PROTEIN-L-ISOASPARTATE(D-ASPARTATE) O-METHYLTRANSFERASE"/>
    <property type="match status" value="1"/>
</dbReference>
<evidence type="ECO:0000256" key="6">
    <source>
        <dbReference type="ARBA" id="ARBA00022603"/>
    </source>
</evidence>
<dbReference type="AlphaFoldDB" id="A0A853BNU5"/>
<reference evidence="12 13" key="1">
    <citation type="submission" date="2020-07" db="EMBL/GenBank/DDBJ databases">
        <title>Sequencing the genomes of 1000 actinobacteria strains.</title>
        <authorList>
            <person name="Klenk H.-P."/>
        </authorList>
    </citation>
    <scope>NUCLEOTIDE SEQUENCE [LARGE SCALE GENOMIC DNA]</scope>
    <source>
        <strain evidence="12 13">DSM 45927</strain>
    </source>
</reference>
<evidence type="ECO:0000313" key="12">
    <source>
        <dbReference type="EMBL" id="NYI96843.1"/>
    </source>
</evidence>
<dbReference type="Gene3D" id="3.40.50.150">
    <property type="entry name" value="Vaccinia Virus protein VP39"/>
    <property type="match status" value="1"/>
</dbReference>
<gene>
    <name evidence="12" type="ORF">HNR12_003120</name>
</gene>
<dbReference type="InterPro" id="IPR029063">
    <property type="entry name" value="SAM-dependent_MTases_sf"/>
</dbReference>
<dbReference type="InterPro" id="IPR000682">
    <property type="entry name" value="PCMT"/>
</dbReference>
<name>A0A853BNU5_9ACTN</name>
<protein>
    <recommendedName>
        <fullName evidence="4">Protein-L-isoaspartate O-methyltransferase</fullName>
        <ecNumber evidence="3">2.1.1.77</ecNumber>
    </recommendedName>
    <alternativeName>
        <fullName evidence="11">L-isoaspartyl protein carboxyl methyltransferase</fullName>
    </alternativeName>
    <alternativeName>
        <fullName evidence="9">Protein L-isoaspartyl methyltransferase</fullName>
    </alternativeName>
    <alternativeName>
        <fullName evidence="10">Protein-beta-aspartate methyltransferase</fullName>
    </alternativeName>
</protein>
<comment type="caution">
    <text evidence="12">The sequence shown here is derived from an EMBL/GenBank/DDBJ whole genome shotgun (WGS) entry which is preliminary data.</text>
</comment>
<keyword evidence="8" id="KW-0949">S-adenosyl-L-methionine</keyword>
<accession>A0A853BNU5</accession>
<keyword evidence="6 12" id="KW-0489">Methyltransferase</keyword>
<evidence type="ECO:0000256" key="5">
    <source>
        <dbReference type="ARBA" id="ARBA00022490"/>
    </source>
</evidence>
<dbReference type="CDD" id="cd02440">
    <property type="entry name" value="AdoMet_MTases"/>
    <property type="match status" value="1"/>
</dbReference>
<proteinExistence type="inferred from homology"/>
<evidence type="ECO:0000256" key="4">
    <source>
        <dbReference type="ARBA" id="ARBA00013346"/>
    </source>
</evidence>
<evidence type="ECO:0000256" key="1">
    <source>
        <dbReference type="ARBA" id="ARBA00004496"/>
    </source>
</evidence>
<dbReference type="EMBL" id="JACCFO010000001">
    <property type="protein sequence ID" value="NYI96843.1"/>
    <property type="molecule type" value="Genomic_DNA"/>
</dbReference>
<organism evidence="12 13">
    <name type="scientific">Streptomonospora nanhaiensis</name>
    <dbReference type="NCBI Taxonomy" id="1323731"/>
    <lineage>
        <taxon>Bacteria</taxon>
        <taxon>Bacillati</taxon>
        <taxon>Actinomycetota</taxon>
        <taxon>Actinomycetes</taxon>
        <taxon>Streptosporangiales</taxon>
        <taxon>Nocardiopsidaceae</taxon>
        <taxon>Streptomonospora</taxon>
    </lineage>
</organism>
<evidence type="ECO:0000256" key="10">
    <source>
        <dbReference type="ARBA" id="ARBA00031323"/>
    </source>
</evidence>
<dbReference type="EC" id="2.1.1.77" evidence="3"/>
<dbReference type="GO" id="GO:0005737">
    <property type="term" value="C:cytoplasm"/>
    <property type="evidence" value="ECO:0007669"/>
    <property type="project" value="UniProtKB-SubCell"/>
</dbReference>
<dbReference type="PANTHER" id="PTHR11579">
    <property type="entry name" value="PROTEIN-L-ISOASPARTATE O-METHYLTRANSFERASE"/>
    <property type="match status" value="1"/>
</dbReference>
<dbReference type="Proteomes" id="UP000575985">
    <property type="component" value="Unassembled WGS sequence"/>
</dbReference>
<comment type="subcellular location">
    <subcellularLocation>
        <location evidence="1">Cytoplasm</location>
    </subcellularLocation>
</comment>
<evidence type="ECO:0000256" key="3">
    <source>
        <dbReference type="ARBA" id="ARBA00011890"/>
    </source>
</evidence>
<evidence type="ECO:0000313" key="13">
    <source>
        <dbReference type="Proteomes" id="UP000575985"/>
    </source>
</evidence>
<comment type="similarity">
    <text evidence="2">Belongs to the methyltransferase superfamily. L-isoaspartyl/D-aspartyl protein methyltransferase family.</text>
</comment>
<evidence type="ECO:0000256" key="11">
    <source>
        <dbReference type="ARBA" id="ARBA00031350"/>
    </source>
</evidence>
<dbReference type="Pfam" id="PF01135">
    <property type="entry name" value="PCMT"/>
    <property type="match status" value="1"/>
</dbReference>
<sequence length="387" mass="41432">MTSTHPESGPAELAGLLRTQGDLTDPAWEQAFRRVPRGLFIPDAIWAPDARDATWLVRVERDDPYWSQVVYSDSAVATQADDGAPDGPGGRGRYVTSSASQPSLVLRMLDALDVGEDSRVLEIGTGTGFNAALLAERLGGPNVVTVEVDGQVAAHARERLAAAGLAPTVVVGDGARGAPSHGPFDRVIATVAAGPVPYAWVAQTRAGGVIVVPWGTPYASTGLLRLVVKEDGTASGPVIGRAGFMWLRQQRGLTGGWRTYVDTSAPVETSASTLDPDDILRMDSPARFAVGLRVPGLCQVDFHASDGSGEYTLWFYDGSGAWASLDYVPGAGEYVVEQHGERRLFDEVEAAYRWWERNGRPDCERFGATVTANGEHVWLDRPECVVS</sequence>
<keyword evidence="5" id="KW-0963">Cytoplasm</keyword>
<evidence type="ECO:0000256" key="9">
    <source>
        <dbReference type="ARBA" id="ARBA00030757"/>
    </source>
</evidence>
<evidence type="ECO:0000256" key="8">
    <source>
        <dbReference type="ARBA" id="ARBA00022691"/>
    </source>
</evidence>
<dbReference type="GO" id="GO:0032259">
    <property type="term" value="P:methylation"/>
    <property type="evidence" value="ECO:0007669"/>
    <property type="project" value="UniProtKB-KW"/>
</dbReference>
<evidence type="ECO:0000256" key="7">
    <source>
        <dbReference type="ARBA" id="ARBA00022679"/>
    </source>
</evidence>
<keyword evidence="13" id="KW-1185">Reference proteome</keyword>
<dbReference type="RefSeq" id="WP_308251266.1">
    <property type="nucleotide sequence ID" value="NZ_JACCFO010000001.1"/>
</dbReference>
<dbReference type="SUPFAM" id="SSF53335">
    <property type="entry name" value="S-adenosyl-L-methionine-dependent methyltransferases"/>
    <property type="match status" value="1"/>
</dbReference>
<dbReference type="GO" id="GO:0004719">
    <property type="term" value="F:protein-L-isoaspartate (D-aspartate) O-methyltransferase activity"/>
    <property type="evidence" value="ECO:0007669"/>
    <property type="project" value="UniProtKB-EC"/>
</dbReference>
<keyword evidence="7 12" id="KW-0808">Transferase</keyword>
<evidence type="ECO:0000256" key="2">
    <source>
        <dbReference type="ARBA" id="ARBA00005369"/>
    </source>
</evidence>